<keyword evidence="3" id="KW-1185">Reference proteome</keyword>
<evidence type="ECO:0000313" key="3">
    <source>
        <dbReference type="Proteomes" id="UP000306585"/>
    </source>
</evidence>
<feature type="transmembrane region" description="Helical" evidence="1">
    <location>
        <begin position="131"/>
        <end position="150"/>
    </location>
</feature>
<feature type="transmembrane region" description="Helical" evidence="1">
    <location>
        <begin position="20"/>
        <end position="37"/>
    </location>
</feature>
<feature type="transmembrane region" description="Helical" evidence="1">
    <location>
        <begin position="190"/>
        <end position="212"/>
    </location>
</feature>
<feature type="transmembrane region" description="Helical" evidence="1">
    <location>
        <begin position="248"/>
        <end position="269"/>
    </location>
</feature>
<keyword evidence="1" id="KW-0472">Membrane</keyword>
<dbReference type="Gene3D" id="3.40.50.720">
    <property type="entry name" value="NAD(P)-binding Rossmann-like Domain"/>
    <property type="match status" value="1"/>
</dbReference>
<keyword evidence="1" id="KW-1133">Transmembrane helix</keyword>
<feature type="transmembrane region" description="Helical" evidence="1">
    <location>
        <begin position="314"/>
        <end position="340"/>
    </location>
</feature>
<name>A0A5R9GRS8_9PROT</name>
<sequence>MNTVFRDRTLFYHHMEWVLMHPRFGFIMMGLIALSFLHERLLAIALLAIFSIELTLRFAIIRNKRRTNPYRSSLNQKVDMLFLVLDVIGAASLLITIFNIPLDGDLAATRLLRAIYLLRSLRMFRYLDLQSIMYSPTYGMLISLIILLSFVAQDTIMWIIIIFFAVELAIRFIIMRNIKYETKRDQASEWIYWSIDLIATLVMVPAFAFIPYGGALRMLRLIRLLRPWLVIMRNLRDVMREGQFLQEINLIVLLLAVLSISGGVIGHYMENDFDYDQNGINNPEDRGMMAPIWFSFRMFTDPGNAIHYPYNTEIAIFSVFAVIIGVFIFAFFIGIGANIVAGLMAKLRNERLHITNHMVMLGCSAVSPFIISQLKTISERSYSRLKLVVLHHSEKIPEELIDYGWISYRWGDMNQVTALQRVNLAHARQAIVSIPEGLSDADNLAMATFSLIAIRKVNPDIYLNFATPGTAHPHLDGHHHMLQIGWDIQGYYNKPTVVLSQAEVRANLFRNIMIYRDFDQIIERLMIPERTEESSLQVCEWGGILERRNGKVHLLLPKADASIEVSILATQLLERGVTLVALTDEQGISHPLYKLDQLVLPQFIPSLLGIAIDANALNAEVYYTIQRLQNQHLPPLIETTGIQPVMQTKKLNLLITGWIGSLPLLLQRLLTEFDRIHITLLDNLSADEIAEQQAYLRKRFMETAGANERINVEMISWGFSDMNFLRPYILKADRILLSRPQHTKTQAYACIATVLSHLVSMVRTLGINPDIFPVMENREQARVLQQELERFSLPHEIHVTVPDEFYGTYLAHTSFHMYASESPGAYALQRTLRHAIDVMMGDSNNDNEMNILALTVEQTLPEAADALFASLLDRGYIWIGYRLKESFIWSDPVQNAIRKVFPRQEDFSCLRQLQIIINPFGNPVSRHSWSEYRHSIVELIVIGHR</sequence>
<evidence type="ECO:0000313" key="2">
    <source>
        <dbReference type="EMBL" id="TLS68951.1"/>
    </source>
</evidence>
<dbReference type="SUPFAM" id="SSF51735">
    <property type="entry name" value="NAD(P)-binding Rossmann-fold domains"/>
    <property type="match status" value="1"/>
</dbReference>
<reference evidence="2 3" key="1">
    <citation type="journal article" date="2019" name="Appl. Environ. Microbiol.">
        <title>Environmental Evidence and Genomic Insight of Iron-oxidizing Bacteria Preference Towards More Corrosion Resistant Stainless Steel at Higher Salinities.</title>
        <authorList>
            <person name="Garrison C.E."/>
            <person name="Price K.A."/>
            <person name="Field E.K."/>
        </authorList>
    </citation>
    <scope>NUCLEOTIDE SEQUENCE [LARGE SCALE GENOMIC DNA]</scope>
    <source>
        <strain evidence="2 3">P3</strain>
    </source>
</reference>
<proteinExistence type="predicted"/>
<dbReference type="RefSeq" id="WP_138237767.1">
    <property type="nucleotide sequence ID" value="NZ_VBRY01000001.1"/>
</dbReference>
<feature type="transmembrane region" description="Helical" evidence="1">
    <location>
        <begin position="81"/>
        <end position="100"/>
    </location>
</feature>
<dbReference type="InterPro" id="IPR036291">
    <property type="entry name" value="NAD(P)-bd_dom_sf"/>
</dbReference>
<feature type="transmembrane region" description="Helical" evidence="1">
    <location>
        <begin position="156"/>
        <end position="178"/>
    </location>
</feature>
<dbReference type="AlphaFoldDB" id="A0A5R9GRS8"/>
<dbReference type="Gene3D" id="1.10.287.70">
    <property type="match status" value="1"/>
</dbReference>
<dbReference type="Proteomes" id="UP000306585">
    <property type="component" value="Unassembled WGS sequence"/>
</dbReference>
<dbReference type="SUPFAM" id="SSF81324">
    <property type="entry name" value="Voltage-gated potassium channels"/>
    <property type="match status" value="1"/>
</dbReference>
<feature type="transmembrane region" description="Helical" evidence="1">
    <location>
        <begin position="43"/>
        <end position="60"/>
    </location>
</feature>
<organism evidence="2 3">
    <name type="scientific">Mariprofundus erugo</name>
    <dbReference type="NCBI Taxonomy" id="2528639"/>
    <lineage>
        <taxon>Bacteria</taxon>
        <taxon>Pseudomonadati</taxon>
        <taxon>Pseudomonadota</taxon>
        <taxon>Candidatius Mariprofundia</taxon>
        <taxon>Mariprofundales</taxon>
        <taxon>Mariprofundaceae</taxon>
        <taxon>Mariprofundus</taxon>
    </lineage>
</organism>
<accession>A0A5R9GRS8</accession>
<comment type="caution">
    <text evidence="2">The sequence shown here is derived from an EMBL/GenBank/DDBJ whole genome shotgun (WGS) entry which is preliminary data.</text>
</comment>
<dbReference type="EMBL" id="VBRY01000001">
    <property type="protein sequence ID" value="TLS68951.1"/>
    <property type="molecule type" value="Genomic_DNA"/>
</dbReference>
<protein>
    <submittedName>
        <fullName evidence="2">Uncharacterized protein</fullName>
    </submittedName>
</protein>
<keyword evidence="1" id="KW-0812">Transmembrane</keyword>
<gene>
    <name evidence="2" type="ORF">FEF65_00135</name>
</gene>
<evidence type="ECO:0000256" key="1">
    <source>
        <dbReference type="SAM" id="Phobius"/>
    </source>
</evidence>
<feature type="transmembrane region" description="Helical" evidence="1">
    <location>
        <begin position="352"/>
        <end position="371"/>
    </location>
</feature>